<sequence length="267" mass="28098">MSAQGGHVVAATVDAVAVADTVVLTRRSLRHVTRSPDTIITTAVLPIAFLLLFVFVFGGAIDLGPGGGPYVDYLLPGILVITIAQSVSYASYRLFQDLQGGIVERLQSMPIARSSVLAAHVVTSLAATLVSLVLVVALALAIGFRTGAGVPAWLAVAGLLVLLTLSLTWLAILAGVSARSVDGASAFAYPLILLPFLSSAFVPTASMPAPVRWFADHQPVTSIVDTVRALFAQEPVGSEIWVAVAWCVGLLVLFWALAVRVYRRRLA</sequence>
<keyword evidence="6" id="KW-0813">Transport</keyword>
<evidence type="ECO:0000256" key="2">
    <source>
        <dbReference type="ARBA" id="ARBA00022692"/>
    </source>
</evidence>
<keyword evidence="9" id="KW-1185">Reference proteome</keyword>
<feature type="transmembrane region" description="Helical" evidence="6">
    <location>
        <begin position="73"/>
        <end position="95"/>
    </location>
</feature>
<evidence type="ECO:0000259" key="7">
    <source>
        <dbReference type="PROSITE" id="PS51012"/>
    </source>
</evidence>
<dbReference type="PROSITE" id="PS51012">
    <property type="entry name" value="ABC_TM2"/>
    <property type="match status" value="1"/>
</dbReference>
<dbReference type="InterPro" id="IPR051784">
    <property type="entry name" value="Nod_factor_ABC_transporter"/>
</dbReference>
<dbReference type="EMBL" id="VENP01000005">
    <property type="protein sequence ID" value="TNU76656.1"/>
    <property type="molecule type" value="Genomic_DNA"/>
</dbReference>
<dbReference type="GO" id="GO:0140359">
    <property type="term" value="F:ABC-type transporter activity"/>
    <property type="evidence" value="ECO:0007669"/>
    <property type="project" value="InterPro"/>
</dbReference>
<dbReference type="PIRSF" id="PIRSF006648">
    <property type="entry name" value="DrrB"/>
    <property type="match status" value="1"/>
</dbReference>
<protein>
    <recommendedName>
        <fullName evidence="6">Transport permease protein</fullName>
    </recommendedName>
</protein>
<feature type="domain" description="ABC transmembrane type-2" evidence="7">
    <location>
        <begin position="37"/>
        <end position="265"/>
    </location>
</feature>
<dbReference type="InterPro" id="IPR047817">
    <property type="entry name" value="ABC2_TM_bact-type"/>
</dbReference>
<feature type="transmembrane region" description="Helical" evidence="6">
    <location>
        <begin position="150"/>
        <end position="174"/>
    </location>
</feature>
<dbReference type="InterPro" id="IPR013525">
    <property type="entry name" value="ABC2_TM"/>
</dbReference>
<dbReference type="RefSeq" id="WP_108717635.1">
    <property type="nucleotide sequence ID" value="NZ_VENP01000005.1"/>
</dbReference>
<keyword evidence="3 6" id="KW-1133">Transmembrane helix</keyword>
<proteinExistence type="inferred from homology"/>
<dbReference type="Pfam" id="PF01061">
    <property type="entry name" value="ABC2_membrane"/>
    <property type="match status" value="1"/>
</dbReference>
<evidence type="ECO:0000256" key="4">
    <source>
        <dbReference type="ARBA" id="ARBA00023136"/>
    </source>
</evidence>
<gene>
    <name evidence="8" type="ORF">FH969_02695</name>
</gene>
<feature type="transmembrane region" description="Helical" evidence="6">
    <location>
        <begin position="116"/>
        <end position="144"/>
    </location>
</feature>
<organism evidence="8 9">
    <name type="scientific">Miniimonas arenae</name>
    <dbReference type="NCBI Taxonomy" id="676201"/>
    <lineage>
        <taxon>Bacteria</taxon>
        <taxon>Bacillati</taxon>
        <taxon>Actinomycetota</taxon>
        <taxon>Actinomycetes</taxon>
        <taxon>Micrococcales</taxon>
        <taxon>Beutenbergiaceae</taxon>
        <taxon>Miniimonas</taxon>
    </lineage>
</organism>
<dbReference type="GO" id="GO:0046677">
    <property type="term" value="P:response to antibiotic"/>
    <property type="evidence" value="ECO:0007669"/>
    <property type="project" value="UniProtKB-KW"/>
</dbReference>
<comment type="similarity">
    <text evidence="6">Belongs to the ABC-2 integral membrane protein family.</text>
</comment>
<dbReference type="OrthoDB" id="670210at2"/>
<evidence type="ECO:0000256" key="3">
    <source>
        <dbReference type="ARBA" id="ARBA00022989"/>
    </source>
</evidence>
<dbReference type="AlphaFoldDB" id="A0A5C5BEZ4"/>
<keyword evidence="6" id="KW-1003">Cell membrane</keyword>
<dbReference type="PANTHER" id="PTHR43229:SF2">
    <property type="entry name" value="NODULATION PROTEIN J"/>
    <property type="match status" value="1"/>
</dbReference>
<comment type="caution">
    <text evidence="8">The sequence shown here is derived from an EMBL/GenBank/DDBJ whole genome shotgun (WGS) entry which is preliminary data.</text>
</comment>
<accession>A0A5C5BEZ4</accession>
<dbReference type="PANTHER" id="PTHR43229">
    <property type="entry name" value="NODULATION PROTEIN J"/>
    <property type="match status" value="1"/>
</dbReference>
<dbReference type="GO" id="GO:0043190">
    <property type="term" value="C:ATP-binding cassette (ABC) transporter complex"/>
    <property type="evidence" value="ECO:0007669"/>
    <property type="project" value="InterPro"/>
</dbReference>
<evidence type="ECO:0000313" key="8">
    <source>
        <dbReference type="EMBL" id="TNU76656.1"/>
    </source>
</evidence>
<evidence type="ECO:0000256" key="5">
    <source>
        <dbReference type="ARBA" id="ARBA00023251"/>
    </source>
</evidence>
<evidence type="ECO:0000256" key="1">
    <source>
        <dbReference type="ARBA" id="ARBA00004141"/>
    </source>
</evidence>
<evidence type="ECO:0000256" key="6">
    <source>
        <dbReference type="RuleBase" id="RU361157"/>
    </source>
</evidence>
<feature type="transmembrane region" description="Helical" evidence="6">
    <location>
        <begin position="186"/>
        <end position="205"/>
    </location>
</feature>
<name>A0A5C5BEZ4_9MICO</name>
<keyword evidence="5" id="KW-0046">Antibiotic resistance</keyword>
<feature type="transmembrane region" description="Helical" evidence="6">
    <location>
        <begin position="240"/>
        <end position="262"/>
    </location>
</feature>
<dbReference type="InterPro" id="IPR000412">
    <property type="entry name" value="ABC_2_transport"/>
</dbReference>
<evidence type="ECO:0000313" key="9">
    <source>
        <dbReference type="Proteomes" id="UP000313849"/>
    </source>
</evidence>
<keyword evidence="4 6" id="KW-0472">Membrane</keyword>
<dbReference type="Proteomes" id="UP000313849">
    <property type="component" value="Unassembled WGS sequence"/>
</dbReference>
<feature type="transmembrane region" description="Helical" evidence="6">
    <location>
        <begin position="38"/>
        <end position="61"/>
    </location>
</feature>
<keyword evidence="2 6" id="KW-0812">Transmembrane</keyword>
<comment type="subcellular location">
    <subcellularLocation>
        <location evidence="6">Cell membrane</location>
        <topology evidence="6">Multi-pass membrane protein</topology>
    </subcellularLocation>
    <subcellularLocation>
        <location evidence="1">Membrane</location>
        <topology evidence="1">Multi-pass membrane protein</topology>
    </subcellularLocation>
</comment>
<reference evidence="8 9" key="1">
    <citation type="submission" date="2019-06" db="EMBL/GenBank/DDBJ databases">
        <title>Draft genome sequence of Miniimonas arenae KCTC 19750T isolated from sea sand.</title>
        <authorList>
            <person name="Park S.-J."/>
        </authorList>
    </citation>
    <scope>NUCLEOTIDE SEQUENCE [LARGE SCALE GENOMIC DNA]</scope>
    <source>
        <strain evidence="8 9">KCTC 19750</strain>
    </source>
</reference>